<feature type="domain" description="Ig-like" evidence="4">
    <location>
        <begin position="263"/>
        <end position="360"/>
    </location>
</feature>
<dbReference type="Pfam" id="PF00047">
    <property type="entry name" value="ig"/>
    <property type="match status" value="1"/>
</dbReference>
<evidence type="ECO:0000256" key="3">
    <source>
        <dbReference type="SAM" id="MobiDB-lite"/>
    </source>
</evidence>
<feature type="compositionally biased region" description="Polar residues" evidence="3">
    <location>
        <begin position="489"/>
        <end position="503"/>
    </location>
</feature>
<dbReference type="SUPFAM" id="SSF49265">
    <property type="entry name" value="Fibronectin type III"/>
    <property type="match status" value="1"/>
</dbReference>
<protein>
    <submittedName>
        <fullName evidence="6">Uncharacterized protein</fullName>
    </submittedName>
</protein>
<sequence length="536" mass="58917">MEKLKKNAAARTGIAASSAKRAKERERKSAGSRRAHIMDDGVAAAGPTLLFQTMSLLLLLLLGAGAGGASNAAITVKSYENDTVLLPCHVEDLGVQTRVRWYRAGQSSGSNILLADSDEPTVSTASQRVKMWGNRSLELVQVRPEDSGEYVCQASRPVPWGAVTQVYEIQVMYPASAKPIPESGQLEVVMGEEATMSCVSEGVPKPVLAWSFQGQELPILASGQRLRILANNRSLAGIYSCQASNGIGEPAKAVIELKIKHKPEVTAVTRWLHSAPEIRARLECLVVAYPEARLDWYLENEKVVRSQRVLRYKQDTSLEDGSAAQLHSLVIRSVQPRDLGHYSCRASNELGQSEASLELSGVAKPPLLKKEIRSSSSNSYNFIWEVDSYSPIVEYQFWFRQMDSREDWRRLFIPSGNEGAGPVYARSFNLTGLQASRQYEALVLARNRFGWSSPSRIIRFATGQPSGTEEEAYRSDYSAGHENMPPAVQVTSDSQRSESSSGVWGSHHRNDSFVLWLSSFVVLILASGKIPLDGVS</sequence>
<dbReference type="GO" id="GO:0043025">
    <property type="term" value="C:neuronal cell body"/>
    <property type="evidence" value="ECO:0007669"/>
    <property type="project" value="TreeGrafter"/>
</dbReference>
<dbReference type="InterPro" id="IPR013783">
    <property type="entry name" value="Ig-like_fold"/>
</dbReference>
<dbReference type="FunCoup" id="A0A7M7GGV3">
    <property type="interactions" value="3"/>
</dbReference>
<evidence type="ECO:0000313" key="7">
    <source>
        <dbReference type="Proteomes" id="UP000002358"/>
    </source>
</evidence>
<keyword evidence="2" id="KW-0393">Immunoglobulin domain</keyword>
<evidence type="ECO:0000313" key="6">
    <source>
        <dbReference type="EnsemblMetazoa" id="XP_001606997"/>
    </source>
</evidence>
<dbReference type="RefSeq" id="XP_001606997.2">
    <property type="nucleotide sequence ID" value="XM_001606947.6"/>
</dbReference>
<feature type="domain" description="Fibronectin type-III" evidence="5">
    <location>
        <begin position="365"/>
        <end position="465"/>
    </location>
</feature>
<dbReference type="SMART" id="SM00409">
    <property type="entry name" value="IG"/>
    <property type="match status" value="3"/>
</dbReference>
<dbReference type="EnsemblMetazoa" id="XM_001606947">
    <property type="protein sequence ID" value="XP_001606997"/>
    <property type="gene ID" value="LOC100123364"/>
</dbReference>
<dbReference type="CDD" id="cd00063">
    <property type="entry name" value="FN3"/>
    <property type="match status" value="1"/>
</dbReference>
<dbReference type="GeneID" id="100123364"/>
<dbReference type="PROSITE" id="PS50835">
    <property type="entry name" value="IG_LIKE"/>
    <property type="match status" value="3"/>
</dbReference>
<evidence type="ECO:0000256" key="2">
    <source>
        <dbReference type="ARBA" id="ARBA00023319"/>
    </source>
</evidence>
<dbReference type="SUPFAM" id="SSF48726">
    <property type="entry name" value="Immunoglobulin"/>
    <property type="match status" value="3"/>
</dbReference>
<evidence type="ECO:0000259" key="4">
    <source>
        <dbReference type="PROSITE" id="PS50835"/>
    </source>
</evidence>
<keyword evidence="1" id="KW-0677">Repeat</keyword>
<accession>A0A7M7GGV3</accession>
<dbReference type="AlphaFoldDB" id="A0A7M7GGV3"/>
<dbReference type="SMART" id="SM00408">
    <property type="entry name" value="IGc2"/>
    <property type="match status" value="3"/>
</dbReference>
<keyword evidence="7" id="KW-1185">Reference proteome</keyword>
<feature type="region of interest" description="Disordered" evidence="3">
    <location>
        <begin position="484"/>
        <end position="506"/>
    </location>
</feature>
<dbReference type="PANTHER" id="PTHR45080:SF4">
    <property type="entry name" value="GH03113P"/>
    <property type="match status" value="1"/>
</dbReference>
<feature type="domain" description="Ig-like" evidence="4">
    <location>
        <begin position="47"/>
        <end position="170"/>
    </location>
</feature>
<evidence type="ECO:0000256" key="1">
    <source>
        <dbReference type="ARBA" id="ARBA00022737"/>
    </source>
</evidence>
<feature type="domain" description="Ig-like" evidence="4">
    <location>
        <begin position="174"/>
        <end position="260"/>
    </location>
</feature>
<dbReference type="InterPro" id="IPR036116">
    <property type="entry name" value="FN3_sf"/>
</dbReference>
<dbReference type="InterPro" id="IPR003961">
    <property type="entry name" value="FN3_dom"/>
</dbReference>
<dbReference type="InterPro" id="IPR013151">
    <property type="entry name" value="Immunoglobulin_dom"/>
</dbReference>
<dbReference type="Proteomes" id="UP000002358">
    <property type="component" value="Chromosome 5"/>
</dbReference>
<dbReference type="Gene3D" id="2.60.40.10">
    <property type="entry name" value="Immunoglobulins"/>
    <property type="match status" value="4"/>
</dbReference>
<dbReference type="GO" id="GO:0005886">
    <property type="term" value="C:plasma membrane"/>
    <property type="evidence" value="ECO:0007669"/>
    <property type="project" value="TreeGrafter"/>
</dbReference>
<dbReference type="InterPro" id="IPR036179">
    <property type="entry name" value="Ig-like_dom_sf"/>
</dbReference>
<feature type="region of interest" description="Disordered" evidence="3">
    <location>
        <begin position="1"/>
        <end position="33"/>
    </location>
</feature>
<dbReference type="InParanoid" id="A0A7M7GGV3"/>
<dbReference type="Pfam" id="PF13927">
    <property type="entry name" value="Ig_3"/>
    <property type="match status" value="1"/>
</dbReference>
<dbReference type="InterPro" id="IPR050958">
    <property type="entry name" value="Cell_Adh-Cytoskel_Orgn"/>
</dbReference>
<dbReference type="InterPro" id="IPR003598">
    <property type="entry name" value="Ig_sub2"/>
</dbReference>
<dbReference type="SMR" id="A0A7M7GGV3"/>
<reference evidence="6" key="1">
    <citation type="submission" date="2021-01" db="UniProtKB">
        <authorList>
            <consortium name="EnsemblMetazoa"/>
        </authorList>
    </citation>
    <scope>IDENTIFICATION</scope>
</reference>
<dbReference type="OrthoDB" id="10062932at2759"/>
<dbReference type="InterPro" id="IPR013098">
    <property type="entry name" value="Ig_I-set"/>
</dbReference>
<dbReference type="GO" id="GO:0007156">
    <property type="term" value="P:homophilic cell adhesion via plasma membrane adhesion molecules"/>
    <property type="evidence" value="ECO:0007669"/>
    <property type="project" value="TreeGrafter"/>
</dbReference>
<name>A0A7M7GGV3_NASVI</name>
<evidence type="ECO:0000259" key="5">
    <source>
        <dbReference type="PROSITE" id="PS50853"/>
    </source>
</evidence>
<dbReference type="InterPro" id="IPR003599">
    <property type="entry name" value="Ig_sub"/>
</dbReference>
<dbReference type="KEGG" id="nvi:100123364"/>
<feature type="compositionally biased region" description="Low complexity" evidence="3">
    <location>
        <begin position="9"/>
        <end position="19"/>
    </location>
</feature>
<dbReference type="GO" id="GO:0050808">
    <property type="term" value="P:synapse organization"/>
    <property type="evidence" value="ECO:0007669"/>
    <property type="project" value="TreeGrafter"/>
</dbReference>
<dbReference type="Pfam" id="PF07679">
    <property type="entry name" value="I-set"/>
    <property type="match status" value="1"/>
</dbReference>
<dbReference type="InterPro" id="IPR007110">
    <property type="entry name" value="Ig-like_dom"/>
</dbReference>
<proteinExistence type="predicted"/>
<dbReference type="PROSITE" id="PS50853">
    <property type="entry name" value="FN3"/>
    <property type="match status" value="1"/>
</dbReference>
<dbReference type="PANTHER" id="PTHR45080">
    <property type="entry name" value="CONTACTIN 5"/>
    <property type="match status" value="1"/>
</dbReference>
<dbReference type="GO" id="GO:0008046">
    <property type="term" value="F:axon guidance receptor activity"/>
    <property type="evidence" value="ECO:0007669"/>
    <property type="project" value="TreeGrafter"/>
</dbReference>
<dbReference type="GO" id="GO:0030424">
    <property type="term" value="C:axon"/>
    <property type="evidence" value="ECO:0007669"/>
    <property type="project" value="TreeGrafter"/>
</dbReference>
<organism evidence="6 7">
    <name type="scientific">Nasonia vitripennis</name>
    <name type="common">Parasitic wasp</name>
    <dbReference type="NCBI Taxonomy" id="7425"/>
    <lineage>
        <taxon>Eukaryota</taxon>
        <taxon>Metazoa</taxon>
        <taxon>Ecdysozoa</taxon>
        <taxon>Arthropoda</taxon>
        <taxon>Hexapoda</taxon>
        <taxon>Insecta</taxon>
        <taxon>Pterygota</taxon>
        <taxon>Neoptera</taxon>
        <taxon>Endopterygota</taxon>
        <taxon>Hymenoptera</taxon>
        <taxon>Apocrita</taxon>
        <taxon>Proctotrupomorpha</taxon>
        <taxon>Chalcidoidea</taxon>
        <taxon>Pteromalidae</taxon>
        <taxon>Pteromalinae</taxon>
        <taxon>Nasonia</taxon>
    </lineage>
</organism>